<reference evidence="2 3" key="1">
    <citation type="journal article" date="2009" name="Stand. Genomic Sci.">
        <title>Complete genome sequence of Desulfomicrobium baculatum type strain (X).</title>
        <authorList>
            <person name="Copeland A."/>
            <person name="Spring S."/>
            <person name="Goker M."/>
            <person name="Schneider S."/>
            <person name="Lapidus A."/>
            <person name="Del Rio T.G."/>
            <person name="Tice H."/>
            <person name="Cheng J.F."/>
            <person name="Chen F."/>
            <person name="Nolan M."/>
            <person name="Bruce D."/>
            <person name="Goodwin L."/>
            <person name="Pitluck S."/>
            <person name="Ivanova N."/>
            <person name="Mavrommatis K."/>
            <person name="Ovchinnikova G."/>
            <person name="Pati A."/>
            <person name="Chen A."/>
            <person name="Palaniappan K."/>
            <person name="Land M."/>
            <person name="Hauser L."/>
            <person name="Chang Y.J."/>
            <person name="Jeffries C.C."/>
            <person name="Meincke L."/>
            <person name="Sims D."/>
            <person name="Brettin T."/>
            <person name="Detter J.C."/>
            <person name="Han C."/>
            <person name="Chain P."/>
            <person name="Bristow J."/>
            <person name="Eisen J.A."/>
            <person name="Markowitz V."/>
            <person name="Hugenholtz P."/>
            <person name="Kyrpides N.C."/>
            <person name="Klenk H.P."/>
            <person name="Lucas S."/>
        </authorList>
    </citation>
    <scope>NUCLEOTIDE SEQUENCE [LARGE SCALE GENOMIC DNA]</scope>
    <source>
        <strain evidence="3">DSM 4028 / VKM B-1378 / X</strain>
    </source>
</reference>
<protein>
    <recommendedName>
        <fullName evidence="4">Prepilin-type N-terminal cleavage/methylation domain-containing protein</fullName>
    </recommendedName>
</protein>
<evidence type="ECO:0000256" key="1">
    <source>
        <dbReference type="SAM" id="Phobius"/>
    </source>
</evidence>
<dbReference type="KEGG" id="dba:Dbac_3429"/>
<keyword evidence="1" id="KW-1133">Transmembrane helix</keyword>
<dbReference type="STRING" id="525897.Dbac_3429"/>
<feature type="transmembrane region" description="Helical" evidence="1">
    <location>
        <begin position="15"/>
        <end position="39"/>
    </location>
</feature>
<dbReference type="EMBL" id="CP001629">
    <property type="protein sequence ID" value="ACU91501.1"/>
    <property type="molecule type" value="Genomic_DNA"/>
</dbReference>
<dbReference type="Proteomes" id="UP000002216">
    <property type="component" value="Chromosome"/>
</dbReference>
<keyword evidence="3" id="KW-1185">Reference proteome</keyword>
<dbReference type="RefSeq" id="WP_015775588.1">
    <property type="nucleotide sequence ID" value="NC_013173.1"/>
</dbReference>
<dbReference type="InterPro" id="IPR012902">
    <property type="entry name" value="N_methyl_site"/>
</dbReference>
<dbReference type="InterPro" id="IPR045584">
    <property type="entry name" value="Pilin-like"/>
</dbReference>
<organism evidence="2 3">
    <name type="scientific">Desulfomicrobium baculatum (strain DSM 4028 / VKM B-1378 / X)</name>
    <name type="common">Desulfovibrio baculatus</name>
    <dbReference type="NCBI Taxonomy" id="525897"/>
    <lineage>
        <taxon>Bacteria</taxon>
        <taxon>Pseudomonadati</taxon>
        <taxon>Thermodesulfobacteriota</taxon>
        <taxon>Desulfovibrionia</taxon>
        <taxon>Desulfovibrionales</taxon>
        <taxon>Desulfomicrobiaceae</taxon>
        <taxon>Desulfomicrobium</taxon>
    </lineage>
</organism>
<keyword evidence="1" id="KW-0812">Transmembrane</keyword>
<accession>C7LQ19</accession>
<dbReference type="HOGENOM" id="CLU_905293_0_0_7"/>
<dbReference type="Pfam" id="PF07963">
    <property type="entry name" value="N_methyl"/>
    <property type="match status" value="1"/>
</dbReference>
<proteinExistence type="predicted"/>
<dbReference type="SUPFAM" id="SSF54523">
    <property type="entry name" value="Pili subunits"/>
    <property type="match status" value="1"/>
</dbReference>
<keyword evidence="1" id="KW-0472">Membrane</keyword>
<evidence type="ECO:0000313" key="3">
    <source>
        <dbReference type="Proteomes" id="UP000002216"/>
    </source>
</evidence>
<name>C7LQ19_DESBD</name>
<sequence>MYSDRAHLNHAGHAGFSLVELLVVIVMFGILTTAGYSLFREQTRINQAQQNQLEMQSSARAAMQVLIQAFSHAGFGCSEKISGTNEIAGEDTFLIHTDQNFSGTTSDRVTLIYGFEHVATTTAPITETNVIPVDNSTDIGTANFSKYISFYPSLTPNSFYTVTAKGLNSVTIDSSLSSLRDNSKVFRVNPVEFYVNGDELRQRFVEHPTGLEEVLIYDVQDFQLAYTEDDENLGILANWEDDPGNPENVKAVWIYMILRTREIEPGHQETRTFRLPWDPGQTFEGSTLPAGFHYQEFQTQVWLRNVN</sequence>
<gene>
    <name evidence="2" type="ordered locus">Dbac_3429</name>
</gene>
<dbReference type="AlphaFoldDB" id="C7LQ19"/>
<dbReference type="Gene3D" id="3.30.700.10">
    <property type="entry name" value="Glycoprotein, Type 4 Pilin"/>
    <property type="match status" value="1"/>
</dbReference>
<dbReference type="NCBIfam" id="TIGR02532">
    <property type="entry name" value="IV_pilin_GFxxxE"/>
    <property type="match status" value="1"/>
</dbReference>
<dbReference type="eggNOG" id="COG4966">
    <property type="taxonomic scope" value="Bacteria"/>
</dbReference>
<evidence type="ECO:0000313" key="2">
    <source>
        <dbReference type="EMBL" id="ACU91501.1"/>
    </source>
</evidence>
<evidence type="ECO:0008006" key="4">
    <source>
        <dbReference type="Google" id="ProtNLM"/>
    </source>
</evidence>
<dbReference type="PROSITE" id="PS00409">
    <property type="entry name" value="PROKAR_NTER_METHYL"/>
    <property type="match status" value="1"/>
</dbReference>